<dbReference type="PROSITE" id="PS51918">
    <property type="entry name" value="RADICAL_SAM"/>
    <property type="match status" value="1"/>
</dbReference>
<dbReference type="InterPro" id="IPR004558">
    <property type="entry name" value="Coprogen_oxidase_HemN"/>
</dbReference>
<evidence type="ECO:0000256" key="14">
    <source>
        <dbReference type="ARBA" id="ARBA00048321"/>
    </source>
</evidence>
<dbReference type="Proteomes" id="UP000541347">
    <property type="component" value="Unassembled WGS sequence"/>
</dbReference>
<keyword evidence="12 15" id="KW-0627">Porphyrin biosynthesis</keyword>
<comment type="subcellular location">
    <subcellularLocation>
        <location evidence="1 15">Cytoplasm</location>
    </subcellularLocation>
</comment>
<evidence type="ECO:0000313" key="17">
    <source>
        <dbReference type="EMBL" id="NBN64249.1"/>
    </source>
</evidence>
<proteinExistence type="inferred from homology"/>
<dbReference type="PANTHER" id="PTHR13932:SF6">
    <property type="entry name" value="OXYGEN-INDEPENDENT COPROPORPHYRINOGEN III OXIDASE"/>
    <property type="match status" value="1"/>
</dbReference>
<feature type="domain" description="Radical SAM core" evidence="16">
    <location>
        <begin position="41"/>
        <end position="274"/>
    </location>
</feature>
<evidence type="ECO:0000256" key="7">
    <source>
        <dbReference type="ARBA" id="ARBA00022691"/>
    </source>
</evidence>
<comment type="subunit">
    <text evidence="4">Monomer.</text>
</comment>
<comment type="catalytic activity">
    <reaction evidence="14 15">
        <text>coproporphyrinogen III + 2 S-adenosyl-L-methionine = protoporphyrinogen IX + 2 5'-deoxyadenosine + 2 L-methionine + 2 CO2</text>
        <dbReference type="Rhea" id="RHEA:15425"/>
        <dbReference type="ChEBI" id="CHEBI:16526"/>
        <dbReference type="ChEBI" id="CHEBI:17319"/>
        <dbReference type="ChEBI" id="CHEBI:57307"/>
        <dbReference type="ChEBI" id="CHEBI:57309"/>
        <dbReference type="ChEBI" id="CHEBI:57844"/>
        <dbReference type="ChEBI" id="CHEBI:59789"/>
        <dbReference type="EC" id="1.3.98.3"/>
    </reaction>
</comment>
<dbReference type="PIRSF" id="PIRSF000167">
    <property type="entry name" value="HemN"/>
    <property type="match status" value="1"/>
</dbReference>
<dbReference type="RefSeq" id="WP_161676257.1">
    <property type="nucleotide sequence ID" value="NZ_JAABLP010000003.1"/>
</dbReference>
<dbReference type="InterPro" id="IPR058240">
    <property type="entry name" value="rSAM_sf"/>
</dbReference>
<keyword evidence="7 15" id="KW-0949">S-adenosyl-L-methionine</keyword>
<dbReference type="PANTHER" id="PTHR13932">
    <property type="entry name" value="COPROPORPHYRINIGEN III OXIDASE"/>
    <property type="match status" value="1"/>
</dbReference>
<keyword evidence="9 15" id="KW-0560">Oxidoreductase</keyword>
<keyword evidence="18" id="KW-1185">Reference proteome</keyword>
<keyword evidence="11 15" id="KW-0411">Iron-sulfur</keyword>
<organism evidence="17 18">
    <name type="scientific">Pannonibacter tanglangensis</name>
    <dbReference type="NCBI Taxonomy" id="2750084"/>
    <lineage>
        <taxon>Bacteria</taxon>
        <taxon>Pseudomonadati</taxon>
        <taxon>Pseudomonadota</taxon>
        <taxon>Alphaproteobacteria</taxon>
        <taxon>Hyphomicrobiales</taxon>
        <taxon>Stappiaceae</taxon>
        <taxon>Pannonibacter</taxon>
    </lineage>
</organism>
<comment type="pathway">
    <text evidence="2 15">Porphyrin-containing compound metabolism; protoporphyrin-IX biosynthesis; protoporphyrinogen-IX from coproporphyrinogen-III (AdoMet route): step 1/1.</text>
</comment>
<dbReference type="Pfam" id="PF04055">
    <property type="entry name" value="Radical_SAM"/>
    <property type="match status" value="1"/>
</dbReference>
<sequence length="454" mass="49135">MSDRLAPYGTRNVPRYTSYPTAPHFNEGVDGPLYARWLEELPAATRLSLYLHVPFCRDICHYCGCHTKASRRDAPLERYAETLAREIELVGEHLGTRHPVSHIHWGGGTPSLLPAAKLEDLASRLGRVFELMPGIEHAMELDPRHVGAGLARTLAAIGITRVSLGVQDMDDTVQKAIGRVQSLEVVTAATRHLRDAGLTSINFDLMYGLPHQSRDTILETVARTVELRPARIALFGYAHVPWMKKHQRLIDEAALPAPAERLAMAGLAREALIAAGYVAIGLDHFALPEDSMAIALADGSLKRNFQGYTTDTGEALVGFGVSSIGRLPQGHVQNAADTGAWERAIQSGRLPIVRGFAMSAEDNARADIIEQLMTDYRVDLDAVMRRHGLTLACLSASLDKLAPLMADGVVARAGSVVSVPEDARPYVRVAAAAFDAYLGQAAASAIAPRHSMAV</sequence>
<dbReference type="NCBIfam" id="TIGR00538">
    <property type="entry name" value="hemN"/>
    <property type="match status" value="1"/>
</dbReference>
<evidence type="ECO:0000256" key="12">
    <source>
        <dbReference type="ARBA" id="ARBA00023244"/>
    </source>
</evidence>
<evidence type="ECO:0000256" key="13">
    <source>
        <dbReference type="ARBA" id="ARBA00024295"/>
    </source>
</evidence>
<evidence type="ECO:0000256" key="1">
    <source>
        <dbReference type="ARBA" id="ARBA00004496"/>
    </source>
</evidence>
<dbReference type="InterPro" id="IPR023404">
    <property type="entry name" value="rSAM_horseshoe"/>
</dbReference>
<evidence type="ECO:0000256" key="15">
    <source>
        <dbReference type="PIRNR" id="PIRNR000167"/>
    </source>
</evidence>
<evidence type="ECO:0000256" key="2">
    <source>
        <dbReference type="ARBA" id="ARBA00004785"/>
    </source>
</evidence>
<dbReference type="SFLD" id="SFLDG01065">
    <property type="entry name" value="anaerobic_coproporphyrinogen-I"/>
    <property type="match status" value="1"/>
</dbReference>
<keyword evidence="5 15" id="KW-0004">4Fe-4S</keyword>
<dbReference type="CDD" id="cd01335">
    <property type="entry name" value="Radical_SAM"/>
    <property type="match status" value="1"/>
</dbReference>
<dbReference type="EC" id="1.3.98.3" evidence="15"/>
<dbReference type="SMART" id="SM00729">
    <property type="entry name" value="Elp3"/>
    <property type="match status" value="1"/>
</dbReference>
<keyword evidence="8 15" id="KW-0479">Metal-binding</keyword>
<evidence type="ECO:0000256" key="8">
    <source>
        <dbReference type="ARBA" id="ARBA00022723"/>
    </source>
</evidence>
<dbReference type="SUPFAM" id="SSF102114">
    <property type="entry name" value="Radical SAM enzymes"/>
    <property type="match status" value="1"/>
</dbReference>
<dbReference type="GO" id="GO:0051989">
    <property type="term" value="F:coproporphyrinogen dehydrogenase activity"/>
    <property type="evidence" value="ECO:0007669"/>
    <property type="project" value="UniProtKB-EC"/>
</dbReference>
<keyword evidence="6 15" id="KW-0963">Cytoplasm</keyword>
<comment type="function">
    <text evidence="13">Involved in the heme biosynthesis. Catalyzes the anaerobic oxidative decarboxylation of propionate groups of rings A and B of coproporphyrinogen III to yield the vinyl groups in protoporphyrinogen IX.</text>
</comment>
<dbReference type="InterPro" id="IPR006638">
    <property type="entry name" value="Elp3/MiaA/NifB-like_rSAM"/>
</dbReference>
<keyword evidence="10 15" id="KW-0408">Iron</keyword>
<comment type="caution">
    <text evidence="17">The sequence shown here is derived from an EMBL/GenBank/DDBJ whole genome shotgun (WGS) entry which is preliminary data.</text>
</comment>
<name>A0ABW9ZHB3_9HYPH</name>
<comment type="cofactor">
    <cofactor evidence="15">
        <name>[4Fe-4S] cluster</name>
        <dbReference type="ChEBI" id="CHEBI:49883"/>
    </cofactor>
    <text evidence="15">Binds 1 [4Fe-4S] cluster. The cluster is coordinated with 3 cysteines and an exchangeable S-adenosyl-L-methionine.</text>
</comment>
<protein>
    <recommendedName>
        <fullName evidence="15">Coproporphyrinogen-III oxidase</fullName>
        <ecNumber evidence="15">1.3.98.3</ecNumber>
    </recommendedName>
</protein>
<evidence type="ECO:0000256" key="3">
    <source>
        <dbReference type="ARBA" id="ARBA00005493"/>
    </source>
</evidence>
<comment type="similarity">
    <text evidence="3 15">Belongs to the anaerobic coproporphyrinogen-III oxidase family.</text>
</comment>
<evidence type="ECO:0000256" key="5">
    <source>
        <dbReference type="ARBA" id="ARBA00022485"/>
    </source>
</evidence>
<evidence type="ECO:0000256" key="10">
    <source>
        <dbReference type="ARBA" id="ARBA00023004"/>
    </source>
</evidence>
<dbReference type="Gene3D" id="1.10.10.920">
    <property type="match status" value="1"/>
</dbReference>
<dbReference type="InterPro" id="IPR007197">
    <property type="entry name" value="rSAM"/>
</dbReference>
<gene>
    <name evidence="17" type="primary">hemN</name>
    <name evidence="17" type="ORF">GWI71_11205</name>
</gene>
<evidence type="ECO:0000256" key="9">
    <source>
        <dbReference type="ARBA" id="ARBA00023002"/>
    </source>
</evidence>
<evidence type="ECO:0000256" key="4">
    <source>
        <dbReference type="ARBA" id="ARBA00011245"/>
    </source>
</evidence>
<accession>A0ABW9ZHB3</accession>
<dbReference type="InterPro" id="IPR034505">
    <property type="entry name" value="Coproporphyrinogen-III_oxidase"/>
</dbReference>
<dbReference type="SFLD" id="SFLDS00029">
    <property type="entry name" value="Radical_SAM"/>
    <property type="match status" value="1"/>
</dbReference>
<evidence type="ECO:0000313" key="18">
    <source>
        <dbReference type="Proteomes" id="UP000541347"/>
    </source>
</evidence>
<evidence type="ECO:0000259" key="16">
    <source>
        <dbReference type="PROSITE" id="PS51918"/>
    </source>
</evidence>
<reference evidence="17 18" key="1">
    <citation type="submission" date="2020-01" db="EMBL/GenBank/DDBJ databases">
        <authorList>
            <person name="Peng S.Y."/>
            <person name="Li J."/>
            <person name="Wang M."/>
            <person name="Wang L."/>
            <person name="Wang C.Q."/>
            <person name="Wang J.R."/>
        </authorList>
    </citation>
    <scope>NUCLEOTIDE SEQUENCE [LARGE SCALE GENOMIC DNA]</scope>
    <source>
        <strain evidence="17 18">XCT-34</strain>
    </source>
</reference>
<dbReference type="EMBL" id="JAABLP010000003">
    <property type="protein sequence ID" value="NBN64249.1"/>
    <property type="molecule type" value="Genomic_DNA"/>
</dbReference>
<evidence type="ECO:0000256" key="11">
    <source>
        <dbReference type="ARBA" id="ARBA00023014"/>
    </source>
</evidence>
<dbReference type="Gene3D" id="3.80.30.20">
    <property type="entry name" value="tm_1862 like domain"/>
    <property type="match status" value="1"/>
</dbReference>
<evidence type="ECO:0000256" key="6">
    <source>
        <dbReference type="ARBA" id="ARBA00022490"/>
    </source>
</evidence>